<organism evidence="1 2">
    <name type="scientific">Calocera viscosa (strain TUFC12733)</name>
    <dbReference type="NCBI Taxonomy" id="1330018"/>
    <lineage>
        <taxon>Eukaryota</taxon>
        <taxon>Fungi</taxon>
        <taxon>Dikarya</taxon>
        <taxon>Basidiomycota</taxon>
        <taxon>Agaricomycotina</taxon>
        <taxon>Dacrymycetes</taxon>
        <taxon>Dacrymycetales</taxon>
        <taxon>Dacrymycetaceae</taxon>
        <taxon>Calocera</taxon>
    </lineage>
</organism>
<dbReference type="EMBL" id="KV417302">
    <property type="protein sequence ID" value="KZO93335.1"/>
    <property type="molecule type" value="Genomic_DNA"/>
</dbReference>
<evidence type="ECO:0000313" key="2">
    <source>
        <dbReference type="Proteomes" id="UP000076738"/>
    </source>
</evidence>
<accession>A0A167J881</accession>
<keyword evidence="2" id="KW-1185">Reference proteome</keyword>
<sequence>MHKHAGHPIIQGMTVGRRHIGIVPFLTYPDPDVCRPGIPSPLPPLLIRRPPTTSTRRIIIKSSPPSAIWPSSSSYLPGGLLNSHHQLRTLHSSAVASAYIPELLYPTTPLGISPPWPPFDRHLLLGTIGSSGLCCPAA</sequence>
<dbReference type="Proteomes" id="UP000076738">
    <property type="component" value="Unassembled WGS sequence"/>
</dbReference>
<proteinExistence type="predicted"/>
<evidence type="ECO:0000313" key="1">
    <source>
        <dbReference type="EMBL" id="KZO93335.1"/>
    </source>
</evidence>
<reference evidence="1 2" key="1">
    <citation type="journal article" date="2016" name="Mol. Biol. Evol.">
        <title>Comparative Genomics of Early-Diverging Mushroom-Forming Fungi Provides Insights into the Origins of Lignocellulose Decay Capabilities.</title>
        <authorList>
            <person name="Nagy L.G."/>
            <person name="Riley R."/>
            <person name="Tritt A."/>
            <person name="Adam C."/>
            <person name="Daum C."/>
            <person name="Floudas D."/>
            <person name="Sun H."/>
            <person name="Yadav J.S."/>
            <person name="Pangilinan J."/>
            <person name="Larsson K.H."/>
            <person name="Matsuura K."/>
            <person name="Barry K."/>
            <person name="Labutti K."/>
            <person name="Kuo R."/>
            <person name="Ohm R.A."/>
            <person name="Bhattacharya S.S."/>
            <person name="Shirouzu T."/>
            <person name="Yoshinaga Y."/>
            <person name="Martin F.M."/>
            <person name="Grigoriev I.V."/>
            <person name="Hibbett D.S."/>
        </authorList>
    </citation>
    <scope>NUCLEOTIDE SEQUENCE [LARGE SCALE GENOMIC DNA]</scope>
    <source>
        <strain evidence="1 2">TUFC12733</strain>
    </source>
</reference>
<name>A0A167J881_CALVF</name>
<protein>
    <submittedName>
        <fullName evidence="1">Uncharacterized protein</fullName>
    </submittedName>
</protein>
<dbReference type="AlphaFoldDB" id="A0A167J881"/>
<gene>
    <name evidence="1" type="ORF">CALVIDRAFT_254792</name>
</gene>